<evidence type="ECO:0000313" key="1">
    <source>
        <dbReference type="EMBL" id="CUP84085.1"/>
    </source>
</evidence>
<protein>
    <submittedName>
        <fullName evidence="1">Lipoprotein</fullName>
    </submittedName>
</protein>
<sequence length="382" mass="44591">MKQKVYMIMLFLSSIIVVSCNPEKKTSSETVRNLNPSEEPLQETPIYKHVEIIKLETSPVSLISNINRIEMNDSIIFVSEFGKLYTFTREGKFVSQISRKGEGPEEYIVLSSFYIDNKKQQVTIIDNYKNVLINYDFYGKYLSTVSVPAGSFQSCHYTFLTEDNQLLSHNMMDMNDTEAYSLFDMRKQRVKQYFSYQPITVGNYMYPFSWHPMARSGKDIDIIMPLCDTIYTYSAATSSFEPKYIIETPQKMIPKEKIRKNTPSYTEDICKLSEQGFFTGFTGIFETEAKILLEYKDQGVVMGYFLFDKSSKAGHYYLTTWNEKYTTLPFFNTIYAYKNVFVGYAQPRDLLELENLQDEKIRESIKDLEEDDNPCLILYELK</sequence>
<keyword evidence="1" id="KW-0449">Lipoprotein</keyword>
<reference evidence="1 2" key="1">
    <citation type="submission" date="2015-09" db="EMBL/GenBank/DDBJ databases">
        <authorList>
            <consortium name="Pathogen Informatics"/>
        </authorList>
    </citation>
    <scope>NUCLEOTIDE SEQUENCE [LARGE SCALE GENOMIC DNA]</scope>
    <source>
        <strain evidence="1 2">2789STDY5834945</strain>
    </source>
</reference>
<dbReference type="AlphaFoldDB" id="A0A174RLN5"/>
<dbReference type="EMBL" id="CZBI01000002">
    <property type="protein sequence ID" value="CUP84085.1"/>
    <property type="molecule type" value="Genomic_DNA"/>
</dbReference>
<organism evidence="1 2">
    <name type="scientific">Bacteroides thetaiotaomicron</name>
    <dbReference type="NCBI Taxonomy" id="818"/>
    <lineage>
        <taxon>Bacteria</taxon>
        <taxon>Pseudomonadati</taxon>
        <taxon>Bacteroidota</taxon>
        <taxon>Bacteroidia</taxon>
        <taxon>Bacteroidales</taxon>
        <taxon>Bacteroidaceae</taxon>
        <taxon>Bacteroides</taxon>
    </lineage>
</organism>
<dbReference type="Proteomes" id="UP000095541">
    <property type="component" value="Unassembled WGS sequence"/>
</dbReference>
<dbReference type="PROSITE" id="PS51257">
    <property type="entry name" value="PROKAR_LIPOPROTEIN"/>
    <property type="match status" value="1"/>
</dbReference>
<accession>A0A174RLN5</accession>
<gene>
    <name evidence="1" type="ORF">ERS852557_01874</name>
</gene>
<dbReference type="RefSeq" id="WP_055218597.1">
    <property type="nucleotide sequence ID" value="NZ_CAXSMB010000042.1"/>
</dbReference>
<evidence type="ECO:0000313" key="2">
    <source>
        <dbReference type="Proteomes" id="UP000095541"/>
    </source>
</evidence>
<name>A0A174RLN5_BACT4</name>
<proteinExistence type="predicted"/>
<dbReference type="Pfam" id="PF17170">
    <property type="entry name" value="DUF5128"/>
    <property type="match status" value="1"/>
</dbReference>